<evidence type="ECO:0000313" key="3">
    <source>
        <dbReference type="Proteomes" id="UP000629365"/>
    </source>
</evidence>
<dbReference type="PANTHER" id="PTHR45947">
    <property type="entry name" value="SULFOQUINOVOSYL TRANSFERASE SQD2"/>
    <property type="match status" value="1"/>
</dbReference>
<keyword evidence="3" id="KW-1185">Reference proteome</keyword>
<dbReference type="SUPFAM" id="SSF53756">
    <property type="entry name" value="UDP-Glycosyltransferase/glycogen phosphorylase"/>
    <property type="match status" value="1"/>
</dbReference>
<organism evidence="2 3">
    <name type="scientific">Microbacterium murale</name>
    <dbReference type="NCBI Taxonomy" id="1081040"/>
    <lineage>
        <taxon>Bacteria</taxon>
        <taxon>Bacillati</taxon>
        <taxon>Actinomycetota</taxon>
        <taxon>Actinomycetes</taxon>
        <taxon>Micrococcales</taxon>
        <taxon>Microbacteriaceae</taxon>
        <taxon>Microbacterium</taxon>
    </lineage>
</organism>
<name>A0ABQ1RQ25_9MICO</name>
<gene>
    <name evidence="2" type="ORF">GCM10007269_18490</name>
</gene>
<dbReference type="PANTHER" id="PTHR45947:SF3">
    <property type="entry name" value="SULFOQUINOVOSYL TRANSFERASE SQD2"/>
    <property type="match status" value="1"/>
</dbReference>
<dbReference type="Proteomes" id="UP000629365">
    <property type="component" value="Unassembled WGS sequence"/>
</dbReference>
<dbReference type="EMBL" id="BMCM01000002">
    <property type="protein sequence ID" value="GGD75697.1"/>
    <property type="molecule type" value="Genomic_DNA"/>
</dbReference>
<protein>
    <recommendedName>
        <fullName evidence="1">D-inositol 3-phosphate glycosyltransferase</fullName>
    </recommendedName>
</protein>
<reference evidence="3" key="1">
    <citation type="journal article" date="2019" name="Int. J. Syst. Evol. Microbiol.">
        <title>The Global Catalogue of Microorganisms (GCM) 10K type strain sequencing project: providing services to taxonomists for standard genome sequencing and annotation.</title>
        <authorList>
            <consortium name="The Broad Institute Genomics Platform"/>
            <consortium name="The Broad Institute Genome Sequencing Center for Infectious Disease"/>
            <person name="Wu L."/>
            <person name="Ma J."/>
        </authorList>
    </citation>
    <scope>NUCLEOTIDE SEQUENCE [LARGE SCALE GENOMIC DNA]</scope>
    <source>
        <strain evidence="3">CCM 7640</strain>
    </source>
</reference>
<dbReference type="RefSeq" id="WP_188436269.1">
    <property type="nucleotide sequence ID" value="NZ_BMCM01000002.1"/>
</dbReference>
<comment type="caution">
    <text evidence="2">The sequence shown here is derived from an EMBL/GenBank/DDBJ whole genome shotgun (WGS) entry which is preliminary data.</text>
</comment>
<proteinExistence type="predicted"/>
<evidence type="ECO:0000256" key="1">
    <source>
        <dbReference type="ARBA" id="ARBA00021292"/>
    </source>
</evidence>
<sequence>MSTNRRRDAARVLVHLNSLELGGTQINAVDLAVEVEQHGIHSILVGSADALPKGPSLLDIAEERGIEVVVYDPASSMLARGRQLAALAKAHDAELVHVYGSWGGGARPTYWNFSRFGRRPWAQTVWEMEVSPKIKRRMPMIVGTGYQLDDLHDRPGLTRLISPPVDTELDRPDPEAGAAFRVEHELDGPLLVIVSRLDLSMKSVPIGIAIEAMRGLATKATLVIVGTGDNARQLHAAGERVNDAVGRAAVRFVGPMANPRPAYAAADIMIGMGGSAARTLAFGTPLIAHGEGGRAELFDESTAEALARYSYWSDDEVEHPVELLSGFIDDLLSDQRRREELGEFGRRFAIERFGLAKMASELADFYREAAISYGLRGWIGDLPSEVSMLSQKIARKVGVGARAADEVSP</sequence>
<dbReference type="Pfam" id="PF13692">
    <property type="entry name" value="Glyco_trans_1_4"/>
    <property type="match status" value="1"/>
</dbReference>
<dbReference type="InterPro" id="IPR050194">
    <property type="entry name" value="Glycosyltransferase_grp1"/>
</dbReference>
<accession>A0ABQ1RQ25</accession>
<dbReference type="Gene3D" id="3.40.50.2000">
    <property type="entry name" value="Glycogen Phosphorylase B"/>
    <property type="match status" value="2"/>
</dbReference>
<evidence type="ECO:0000313" key="2">
    <source>
        <dbReference type="EMBL" id="GGD75697.1"/>
    </source>
</evidence>